<protein>
    <submittedName>
        <fullName evidence="1">Uncharacterized protein</fullName>
    </submittedName>
</protein>
<proteinExistence type="predicted"/>
<evidence type="ECO:0000313" key="1">
    <source>
        <dbReference type="EMBL" id="AHC40375.1"/>
    </source>
</evidence>
<accession>A0ABM5P1U0</accession>
<gene>
    <name evidence="1" type="ORF">OVS_02995</name>
</gene>
<name>A0ABM5P1U0_9MOLU</name>
<dbReference type="EMBL" id="CP006935">
    <property type="protein sequence ID" value="AHC40375.1"/>
    <property type="molecule type" value="Genomic_DNA"/>
</dbReference>
<reference evidence="1 2" key="1">
    <citation type="journal article" date="2014" name="Genome Announc.">
        <title>Complete Genome Sequence of Mycoplasma ovis Strain Michigan, a Hemoplasma of Sheep with Two Distinct 16S rRNA Genes.</title>
        <authorList>
            <person name="Deshuillers P.L."/>
            <person name="Santos A.P."/>
            <person name="do Nascimento N.C."/>
            <person name="Hampel J.A."/>
            <person name="Bergin I.L."/>
            <person name="Dyson M.C."/>
            <person name="Messick J.B."/>
        </authorList>
    </citation>
    <scope>NUCLEOTIDE SEQUENCE [LARGE SCALE GENOMIC DNA]</scope>
    <source>
        <strain evidence="1 2">Michigan</strain>
    </source>
</reference>
<organism evidence="1 2">
    <name type="scientific">Mycoplasma ovis str. Michigan</name>
    <dbReference type="NCBI Taxonomy" id="1415773"/>
    <lineage>
        <taxon>Bacteria</taxon>
        <taxon>Bacillati</taxon>
        <taxon>Mycoplasmatota</taxon>
        <taxon>Mollicutes</taxon>
        <taxon>Mycoplasmataceae</taxon>
        <taxon>Mycoplasma</taxon>
    </lineage>
</organism>
<keyword evidence="2" id="KW-1185">Reference proteome</keyword>
<dbReference type="Proteomes" id="UP000018745">
    <property type="component" value="Chromosome"/>
</dbReference>
<evidence type="ECO:0000313" key="2">
    <source>
        <dbReference type="Proteomes" id="UP000018745"/>
    </source>
</evidence>
<sequence>MDTHNVQINGIKVKNVKSQWYLLALLYCEGGVIKEKISLILPKTKMKLKTVIVVSPKYLKVWVKLLCFLSEENTLDSGKEPEELANKGVIQQIKRVESTTKNPSK</sequence>